<proteinExistence type="predicted"/>
<dbReference type="Proteomes" id="UP000009011">
    <property type="component" value="Chromosome"/>
</dbReference>
<reference evidence="1 2" key="1">
    <citation type="journal article" date="2013" name="PLoS ONE">
        <title>Genomic analysis of Melioribacter roseus, facultatively anaerobic organotrophic bacterium representing a novel deep lineage within Bacteriodetes/Chlorobi group.</title>
        <authorList>
            <person name="Kadnikov V.V."/>
            <person name="Mardanov A.V."/>
            <person name="Podosokorskaya O.A."/>
            <person name="Gavrilov S.N."/>
            <person name="Kublanov I.V."/>
            <person name="Beletsky A.V."/>
            <person name="Bonch-Osmolovskaya E.A."/>
            <person name="Ravin N.V."/>
        </authorList>
    </citation>
    <scope>NUCLEOTIDE SEQUENCE [LARGE SCALE GENOMIC DNA]</scope>
    <source>
        <strain evidence="2">JCM 17771 / P3M-2</strain>
    </source>
</reference>
<accession>I7A793</accession>
<protein>
    <submittedName>
        <fullName evidence="1">Uncharacterized protein</fullName>
    </submittedName>
</protein>
<dbReference type="STRING" id="1191523.MROS_2526"/>
<dbReference type="HOGENOM" id="CLU_769041_0_0_10"/>
<sequence length="360" mass="41254">MTNYDLVIQQLKKFGYPTNEKVRIKPYTLYDEITIKNGTTQYNAFVNSELSVDKRNRVFPISQNEVVFINEIGVYLEESVWQTNYYDLFQQTYLLISIDDRVKAKIPFTEILTFNILNNQDEGAVTSNWDYVTQIKRKRKLQFPIIINSTSNVVVKVETTSSIATNFDTKILRVELTGVKFDKLTPFVFNPQGDKLIERLSFTMYDTVDFDATQGVTYDLFSTQNKDVRLFSKTFPLSDKETFSIENIEFFLAGTQAAAGSMLDHTILSALRGSYLKVTVDDTEMIEFGNGDLFTLYLYYANSYNKKSRYYSSYGLTLPYPVVIPSQSRVKASIYVPSLNSLITTGSKLTAMFKGTLQRV</sequence>
<dbReference type="KEGG" id="mro:MROS_2526"/>
<evidence type="ECO:0000313" key="1">
    <source>
        <dbReference type="EMBL" id="AFN75756.1"/>
    </source>
</evidence>
<dbReference type="AlphaFoldDB" id="I7A793"/>
<dbReference type="RefSeq" id="WP_014857186.1">
    <property type="nucleotide sequence ID" value="NC_018178.1"/>
</dbReference>
<keyword evidence="2" id="KW-1185">Reference proteome</keyword>
<gene>
    <name evidence="1" type="ordered locus">MROS_2526</name>
</gene>
<name>I7A793_MELRP</name>
<dbReference type="EMBL" id="CP003557">
    <property type="protein sequence ID" value="AFN75756.1"/>
    <property type="molecule type" value="Genomic_DNA"/>
</dbReference>
<evidence type="ECO:0000313" key="2">
    <source>
        <dbReference type="Proteomes" id="UP000009011"/>
    </source>
</evidence>
<organism evidence="1 2">
    <name type="scientific">Melioribacter roseus (strain DSM 23840 / JCM 17771 / VKM B-2668 / P3M-2)</name>
    <dbReference type="NCBI Taxonomy" id="1191523"/>
    <lineage>
        <taxon>Bacteria</taxon>
        <taxon>Pseudomonadati</taxon>
        <taxon>Ignavibacteriota</taxon>
        <taxon>Ignavibacteria</taxon>
        <taxon>Ignavibacteriales</taxon>
        <taxon>Melioribacteraceae</taxon>
        <taxon>Melioribacter</taxon>
    </lineage>
</organism>